<dbReference type="AlphaFoldDB" id="A0A0A9I1R4"/>
<accession>A0A0A9I1R4</accession>
<name>A0A0A9I1R4_ARUDO</name>
<evidence type="ECO:0000313" key="1">
    <source>
        <dbReference type="EMBL" id="JAE39083.1"/>
    </source>
</evidence>
<reference evidence="1" key="1">
    <citation type="submission" date="2014-09" db="EMBL/GenBank/DDBJ databases">
        <authorList>
            <person name="Magalhaes I.L.F."/>
            <person name="Oliveira U."/>
            <person name="Santos F.R."/>
            <person name="Vidigal T.H.D.A."/>
            <person name="Brescovit A.D."/>
            <person name="Santos A.J."/>
        </authorList>
    </citation>
    <scope>NUCLEOTIDE SEQUENCE</scope>
    <source>
        <tissue evidence="1">Shoot tissue taken approximately 20 cm above the soil surface</tissue>
    </source>
</reference>
<organism evidence="1">
    <name type="scientific">Arundo donax</name>
    <name type="common">Giant reed</name>
    <name type="synonym">Donax arundinaceus</name>
    <dbReference type="NCBI Taxonomy" id="35708"/>
    <lineage>
        <taxon>Eukaryota</taxon>
        <taxon>Viridiplantae</taxon>
        <taxon>Streptophyta</taxon>
        <taxon>Embryophyta</taxon>
        <taxon>Tracheophyta</taxon>
        <taxon>Spermatophyta</taxon>
        <taxon>Magnoliopsida</taxon>
        <taxon>Liliopsida</taxon>
        <taxon>Poales</taxon>
        <taxon>Poaceae</taxon>
        <taxon>PACMAD clade</taxon>
        <taxon>Arundinoideae</taxon>
        <taxon>Arundineae</taxon>
        <taxon>Arundo</taxon>
    </lineage>
</organism>
<protein>
    <submittedName>
        <fullName evidence="1">Uncharacterized protein</fullName>
    </submittedName>
</protein>
<reference evidence="1" key="2">
    <citation type="journal article" date="2015" name="Data Brief">
        <title>Shoot transcriptome of the giant reed, Arundo donax.</title>
        <authorList>
            <person name="Barrero R.A."/>
            <person name="Guerrero F.D."/>
            <person name="Moolhuijzen P."/>
            <person name="Goolsby J.A."/>
            <person name="Tidwell J."/>
            <person name="Bellgard S.E."/>
            <person name="Bellgard M.I."/>
        </authorList>
    </citation>
    <scope>NUCLEOTIDE SEQUENCE</scope>
    <source>
        <tissue evidence="1">Shoot tissue taken approximately 20 cm above the soil surface</tissue>
    </source>
</reference>
<sequence>MEGAIFFVVLPIKLMEATLDIARQLSCLNLVKSHLKMVSICICN</sequence>
<dbReference type="EMBL" id="GBRH01158813">
    <property type="protein sequence ID" value="JAE39083.1"/>
    <property type="molecule type" value="Transcribed_RNA"/>
</dbReference>
<proteinExistence type="predicted"/>